<evidence type="ECO:0000313" key="3">
    <source>
        <dbReference type="Proteomes" id="UP001303046"/>
    </source>
</evidence>
<dbReference type="Proteomes" id="UP001303046">
    <property type="component" value="Unassembled WGS sequence"/>
</dbReference>
<dbReference type="EMBL" id="JAVFWL010000002">
    <property type="protein sequence ID" value="KAK6732729.1"/>
    <property type="molecule type" value="Genomic_DNA"/>
</dbReference>
<name>A0ABR1C2F8_NECAM</name>
<feature type="compositionally biased region" description="Basic and acidic residues" evidence="1">
    <location>
        <begin position="51"/>
        <end position="66"/>
    </location>
</feature>
<sequence>MTFLRYDLRERDRLATDLDSVLHRARVPLNQRRYIKDELFKELPVHATSNTEERNEVEKELLSNYS</sequence>
<gene>
    <name evidence="2" type="primary">Necator_chrII.g4639</name>
    <name evidence="2" type="ORF">RB195_016847</name>
</gene>
<feature type="region of interest" description="Disordered" evidence="1">
    <location>
        <begin position="47"/>
        <end position="66"/>
    </location>
</feature>
<reference evidence="2 3" key="1">
    <citation type="submission" date="2023-08" db="EMBL/GenBank/DDBJ databases">
        <title>A Necator americanus chromosomal reference genome.</title>
        <authorList>
            <person name="Ilik V."/>
            <person name="Petrzelkova K.J."/>
            <person name="Pardy F."/>
            <person name="Fuh T."/>
            <person name="Niatou-Singa F.S."/>
            <person name="Gouil Q."/>
            <person name="Baker L."/>
            <person name="Ritchie M.E."/>
            <person name="Jex A.R."/>
            <person name="Gazzola D."/>
            <person name="Li H."/>
            <person name="Toshio Fujiwara R."/>
            <person name="Zhan B."/>
            <person name="Aroian R.V."/>
            <person name="Pafco B."/>
            <person name="Schwarz E.M."/>
        </authorList>
    </citation>
    <scope>NUCLEOTIDE SEQUENCE [LARGE SCALE GENOMIC DNA]</scope>
    <source>
        <strain evidence="2 3">Aroian</strain>
        <tissue evidence="2">Whole animal</tissue>
    </source>
</reference>
<comment type="caution">
    <text evidence="2">The sequence shown here is derived from an EMBL/GenBank/DDBJ whole genome shotgun (WGS) entry which is preliminary data.</text>
</comment>
<accession>A0ABR1C2F8</accession>
<organism evidence="2 3">
    <name type="scientific">Necator americanus</name>
    <name type="common">Human hookworm</name>
    <dbReference type="NCBI Taxonomy" id="51031"/>
    <lineage>
        <taxon>Eukaryota</taxon>
        <taxon>Metazoa</taxon>
        <taxon>Ecdysozoa</taxon>
        <taxon>Nematoda</taxon>
        <taxon>Chromadorea</taxon>
        <taxon>Rhabditida</taxon>
        <taxon>Rhabditina</taxon>
        <taxon>Rhabditomorpha</taxon>
        <taxon>Strongyloidea</taxon>
        <taxon>Ancylostomatidae</taxon>
        <taxon>Bunostominae</taxon>
        <taxon>Necator</taxon>
    </lineage>
</organism>
<proteinExistence type="predicted"/>
<evidence type="ECO:0000256" key="1">
    <source>
        <dbReference type="SAM" id="MobiDB-lite"/>
    </source>
</evidence>
<protein>
    <submittedName>
        <fullName evidence="2">Uncharacterized protein</fullName>
    </submittedName>
</protein>
<keyword evidence="3" id="KW-1185">Reference proteome</keyword>
<evidence type="ECO:0000313" key="2">
    <source>
        <dbReference type="EMBL" id="KAK6732729.1"/>
    </source>
</evidence>